<comment type="caution">
    <text evidence="2">The sequence shown here is derived from an EMBL/GenBank/DDBJ whole genome shotgun (WGS) entry which is preliminary data.</text>
</comment>
<sequence>MRVGRVTTPEPESGREQGQEEAAGQVSASPGEQKEGIPAPRHLKRYRAIREIPQTKGLTVLASGEAVACVDRLGEELQGVGEAHGRGMALVQTKEYRRFVEMCEECRRSQLIGLCYGVAGVGKTEASRAYARLR</sequence>
<dbReference type="RefSeq" id="WP_201376101.1">
    <property type="nucleotide sequence ID" value="NZ_BNJG01000003.1"/>
</dbReference>
<gene>
    <name evidence="2" type="ORF">KSB_84520</name>
</gene>
<dbReference type="Proteomes" id="UP000654345">
    <property type="component" value="Unassembled WGS sequence"/>
</dbReference>
<evidence type="ECO:0000313" key="2">
    <source>
        <dbReference type="EMBL" id="GHO59977.1"/>
    </source>
</evidence>
<protein>
    <submittedName>
        <fullName evidence="2">Uncharacterized protein</fullName>
    </submittedName>
</protein>
<evidence type="ECO:0000256" key="1">
    <source>
        <dbReference type="SAM" id="MobiDB-lite"/>
    </source>
</evidence>
<proteinExistence type="predicted"/>
<dbReference type="EMBL" id="BNJG01000003">
    <property type="protein sequence ID" value="GHO59977.1"/>
    <property type="molecule type" value="Genomic_DNA"/>
</dbReference>
<feature type="region of interest" description="Disordered" evidence="1">
    <location>
        <begin position="1"/>
        <end position="42"/>
    </location>
</feature>
<evidence type="ECO:0000313" key="3">
    <source>
        <dbReference type="Proteomes" id="UP000654345"/>
    </source>
</evidence>
<accession>A0ABQ3V4U4</accession>
<organism evidence="2 3">
    <name type="scientific">Ktedonobacter robiniae</name>
    <dbReference type="NCBI Taxonomy" id="2778365"/>
    <lineage>
        <taxon>Bacteria</taxon>
        <taxon>Bacillati</taxon>
        <taxon>Chloroflexota</taxon>
        <taxon>Ktedonobacteria</taxon>
        <taxon>Ktedonobacterales</taxon>
        <taxon>Ktedonobacteraceae</taxon>
        <taxon>Ktedonobacter</taxon>
    </lineage>
</organism>
<name>A0ABQ3V4U4_9CHLR</name>
<reference evidence="2 3" key="1">
    <citation type="journal article" date="2021" name="Int. J. Syst. Evol. Microbiol.">
        <title>Reticulibacter mediterranei gen. nov., sp. nov., within the new family Reticulibacteraceae fam. nov., and Ktedonospora formicarum gen. nov., sp. nov., Ktedonobacter robiniae sp. nov., Dictyobacter formicarum sp. nov. and Dictyobacter arantiisoli sp. nov., belonging to the class Ktedonobacteria.</title>
        <authorList>
            <person name="Yabe S."/>
            <person name="Zheng Y."/>
            <person name="Wang C.M."/>
            <person name="Sakai Y."/>
            <person name="Abe K."/>
            <person name="Yokota A."/>
            <person name="Donadio S."/>
            <person name="Cavaletti L."/>
            <person name="Monciardini P."/>
        </authorList>
    </citation>
    <scope>NUCLEOTIDE SEQUENCE [LARGE SCALE GENOMIC DNA]</scope>
    <source>
        <strain evidence="2 3">SOSP1-30</strain>
    </source>
</reference>
<keyword evidence="3" id="KW-1185">Reference proteome</keyword>